<evidence type="ECO:0000256" key="2">
    <source>
        <dbReference type="ARBA" id="ARBA00022692"/>
    </source>
</evidence>
<dbReference type="Proteomes" id="UP000445000">
    <property type="component" value="Unassembled WGS sequence"/>
</dbReference>
<feature type="transmembrane region" description="Helical" evidence="6">
    <location>
        <begin position="127"/>
        <end position="145"/>
    </location>
</feature>
<feature type="transmembrane region" description="Helical" evidence="6">
    <location>
        <begin position="222"/>
        <end position="239"/>
    </location>
</feature>
<evidence type="ECO:0000256" key="5">
    <source>
        <dbReference type="SAM" id="MobiDB-lite"/>
    </source>
</evidence>
<evidence type="ECO:0000313" key="8">
    <source>
        <dbReference type="EMBL" id="GFE82146.1"/>
    </source>
</evidence>
<dbReference type="EMBL" id="BLJN01000004">
    <property type="protein sequence ID" value="GFE82146.1"/>
    <property type="molecule type" value="Genomic_DNA"/>
</dbReference>
<accession>A0A829YHY5</accession>
<evidence type="ECO:0000256" key="6">
    <source>
        <dbReference type="SAM" id="Phobius"/>
    </source>
</evidence>
<feature type="transmembrane region" description="Helical" evidence="6">
    <location>
        <begin position="70"/>
        <end position="87"/>
    </location>
</feature>
<keyword evidence="4 6" id="KW-0472">Membrane</keyword>
<feature type="transmembrane region" description="Helical" evidence="6">
    <location>
        <begin position="186"/>
        <end position="216"/>
    </location>
</feature>
<organism evidence="8 9">
    <name type="scientific">Steroidobacter agaridevorans</name>
    <dbReference type="NCBI Taxonomy" id="2695856"/>
    <lineage>
        <taxon>Bacteria</taxon>
        <taxon>Pseudomonadati</taxon>
        <taxon>Pseudomonadota</taxon>
        <taxon>Gammaproteobacteria</taxon>
        <taxon>Steroidobacterales</taxon>
        <taxon>Steroidobacteraceae</taxon>
        <taxon>Steroidobacter</taxon>
    </lineage>
</organism>
<evidence type="ECO:0000256" key="4">
    <source>
        <dbReference type="ARBA" id="ARBA00023136"/>
    </source>
</evidence>
<name>A0A829YHY5_9GAMM</name>
<feature type="transmembrane region" description="Helical" evidence="6">
    <location>
        <begin position="36"/>
        <end position="58"/>
    </location>
</feature>
<dbReference type="Pfam" id="PF04932">
    <property type="entry name" value="Wzy_C"/>
    <property type="match status" value="1"/>
</dbReference>
<keyword evidence="9" id="KW-1185">Reference proteome</keyword>
<dbReference type="PANTHER" id="PTHR37422">
    <property type="entry name" value="TEICHURONIC ACID BIOSYNTHESIS PROTEIN TUAE"/>
    <property type="match status" value="1"/>
</dbReference>
<dbReference type="AlphaFoldDB" id="A0A829YHY5"/>
<feature type="transmembrane region" description="Helical" evidence="6">
    <location>
        <begin position="351"/>
        <end position="378"/>
    </location>
</feature>
<keyword evidence="3 6" id="KW-1133">Transmembrane helix</keyword>
<gene>
    <name evidence="8" type="ORF">GCM10011487_41460</name>
</gene>
<feature type="transmembrane region" description="Helical" evidence="6">
    <location>
        <begin position="308"/>
        <end position="331"/>
    </location>
</feature>
<evidence type="ECO:0000256" key="3">
    <source>
        <dbReference type="ARBA" id="ARBA00022989"/>
    </source>
</evidence>
<feature type="transmembrane region" description="Helical" evidence="6">
    <location>
        <begin position="157"/>
        <end position="174"/>
    </location>
</feature>
<comment type="subcellular location">
    <subcellularLocation>
        <location evidence="1">Membrane</location>
        <topology evidence="1">Multi-pass membrane protein</topology>
    </subcellularLocation>
</comment>
<sequence>MGNATGKPETAVVDTTTWFRCTMLYLLVDYARPQDLIPGVGAIRPALLVMAVLIFFLIKHRALLVRGAKQIRMIWYFIALLGLFIPFARNNYYAYATFSEMLKFMPFILSLLICVNSIERLRTFVKFYVGVMVYVSLYAMTHGGMGSGNYFADENDVSLYINMVIPFCYFLFLIEEKKWTKVFYGTALMIGLLTVVISFSRGGFVGLVIMFFIVWLVSPRKMVTVVAILFLGTIVYFYAGETYLNEMGTVTDTKESTAKARLNSWASGLDMFLDNPLGVGGNNFQVRFPEYQGDRFNRGMWGRVAHSLWFTLIPETGIFGIVIYLRLLIYNLKDARAIRTRRKVLSGDDRYLNAMSIAFLASLAGFFASASFISVLYYPHYWYLTAMIVATVRIRKKLSEAPEDDALEKTPGKPFGKALRKAVGRTA</sequence>
<feature type="compositionally biased region" description="Basic residues" evidence="5">
    <location>
        <begin position="418"/>
        <end position="427"/>
    </location>
</feature>
<evidence type="ECO:0000313" key="9">
    <source>
        <dbReference type="Proteomes" id="UP000445000"/>
    </source>
</evidence>
<feature type="domain" description="O-antigen ligase-related" evidence="7">
    <location>
        <begin position="187"/>
        <end position="325"/>
    </location>
</feature>
<reference evidence="9" key="1">
    <citation type="submission" date="2020-01" db="EMBL/GenBank/DDBJ databases">
        <title>'Steroidobacter agaridevorans' sp. nov., agar-degrading bacteria isolated from rhizosphere soils.</title>
        <authorList>
            <person name="Ikenaga M."/>
            <person name="Kataoka M."/>
            <person name="Murouchi A."/>
            <person name="Katsuragi S."/>
            <person name="Sakai M."/>
        </authorList>
    </citation>
    <scope>NUCLEOTIDE SEQUENCE [LARGE SCALE GENOMIC DNA]</scope>
    <source>
        <strain evidence="9">YU21-B</strain>
    </source>
</reference>
<dbReference type="InterPro" id="IPR051533">
    <property type="entry name" value="WaaL-like"/>
</dbReference>
<feature type="region of interest" description="Disordered" evidence="5">
    <location>
        <begin position="405"/>
        <end position="427"/>
    </location>
</feature>
<proteinExistence type="predicted"/>
<evidence type="ECO:0000259" key="7">
    <source>
        <dbReference type="Pfam" id="PF04932"/>
    </source>
</evidence>
<dbReference type="GO" id="GO:0016020">
    <property type="term" value="C:membrane"/>
    <property type="evidence" value="ECO:0007669"/>
    <property type="project" value="UniProtKB-SubCell"/>
</dbReference>
<evidence type="ECO:0000256" key="1">
    <source>
        <dbReference type="ARBA" id="ARBA00004141"/>
    </source>
</evidence>
<keyword evidence="2 6" id="KW-0812">Transmembrane</keyword>
<protein>
    <recommendedName>
        <fullName evidence="7">O-antigen ligase-related domain-containing protein</fullName>
    </recommendedName>
</protein>
<comment type="caution">
    <text evidence="8">The sequence shown here is derived from an EMBL/GenBank/DDBJ whole genome shotgun (WGS) entry which is preliminary data.</text>
</comment>
<dbReference type="InterPro" id="IPR007016">
    <property type="entry name" value="O-antigen_ligase-rel_domated"/>
</dbReference>
<dbReference type="PANTHER" id="PTHR37422:SF13">
    <property type="entry name" value="LIPOPOLYSACCHARIDE BIOSYNTHESIS PROTEIN PA4999-RELATED"/>
    <property type="match status" value="1"/>
</dbReference>
<feature type="transmembrane region" description="Helical" evidence="6">
    <location>
        <begin position="93"/>
        <end position="115"/>
    </location>
</feature>